<dbReference type="Gene3D" id="3.90.79.10">
    <property type="entry name" value="Nucleoside Triphosphate Pyrophosphohydrolase"/>
    <property type="match status" value="1"/>
</dbReference>
<dbReference type="InterPro" id="IPR000086">
    <property type="entry name" value="NUDIX_hydrolase_dom"/>
</dbReference>
<dbReference type="InterPro" id="IPR020476">
    <property type="entry name" value="Nudix_hydrolase"/>
</dbReference>
<dbReference type="InterPro" id="IPR047127">
    <property type="entry name" value="MutT-like"/>
</dbReference>
<evidence type="ECO:0000256" key="12">
    <source>
        <dbReference type="RuleBase" id="RU003476"/>
    </source>
</evidence>
<dbReference type="InterPro" id="IPR015797">
    <property type="entry name" value="NUDIX_hydrolase-like_dom_sf"/>
</dbReference>
<comment type="similarity">
    <text evidence="2 12">Belongs to the Nudix hydrolase family.</text>
</comment>
<dbReference type="PANTHER" id="PTHR47707:SF1">
    <property type="entry name" value="NUDIX HYDROLASE FAMILY PROTEIN"/>
    <property type="match status" value="1"/>
</dbReference>
<dbReference type="OrthoDB" id="9774600at2"/>
<dbReference type="RefSeq" id="WP_124710896.1">
    <property type="nucleotide sequence ID" value="NZ_CP033972.1"/>
</dbReference>
<evidence type="ECO:0000256" key="5">
    <source>
        <dbReference type="ARBA" id="ARBA00022723"/>
    </source>
</evidence>
<gene>
    <name evidence="14" type="primary">mutT2</name>
    <name evidence="14" type="ORF">D7316_05354</name>
</gene>
<evidence type="ECO:0000256" key="11">
    <source>
        <dbReference type="ARBA" id="ARBA00038905"/>
    </source>
</evidence>
<evidence type="ECO:0000256" key="10">
    <source>
        <dbReference type="ARBA" id="ARBA00035861"/>
    </source>
</evidence>
<dbReference type="AlphaFoldDB" id="A0A3G8JUY9"/>
<dbReference type="EMBL" id="CP033972">
    <property type="protein sequence ID" value="AZG48733.1"/>
    <property type="molecule type" value="Genomic_DNA"/>
</dbReference>
<evidence type="ECO:0000256" key="9">
    <source>
        <dbReference type="ARBA" id="ARBA00023204"/>
    </source>
</evidence>
<keyword evidence="3" id="KW-0515">Mutator protein</keyword>
<dbReference type="GO" id="GO:0035539">
    <property type="term" value="F:8-oxo-7,8-dihydrodeoxyguanosine triphosphate pyrophosphatase activity"/>
    <property type="evidence" value="ECO:0007669"/>
    <property type="project" value="UniProtKB-EC"/>
</dbReference>
<evidence type="ECO:0000313" key="15">
    <source>
        <dbReference type="Proteomes" id="UP000271469"/>
    </source>
</evidence>
<keyword evidence="8" id="KW-0460">Magnesium</keyword>
<dbReference type="PANTHER" id="PTHR47707">
    <property type="entry name" value="8-OXO-DGTP DIPHOSPHATASE"/>
    <property type="match status" value="1"/>
</dbReference>
<keyword evidence="15" id="KW-1185">Reference proteome</keyword>
<keyword evidence="7 12" id="KW-0378">Hydrolase</keyword>
<evidence type="ECO:0000256" key="3">
    <source>
        <dbReference type="ARBA" id="ARBA00022457"/>
    </source>
</evidence>
<dbReference type="EC" id="3.6.1.55" evidence="11"/>
<keyword evidence="6" id="KW-0227">DNA damage</keyword>
<name>A0A3G8JUY9_9ACTN</name>
<dbReference type="Proteomes" id="UP000271469">
    <property type="component" value="Chromosome"/>
</dbReference>
<dbReference type="SUPFAM" id="SSF55811">
    <property type="entry name" value="Nudix"/>
    <property type="match status" value="1"/>
</dbReference>
<keyword evidence="9" id="KW-0234">DNA repair</keyword>
<protein>
    <recommendedName>
        <fullName evidence="11">8-oxo-dGTP diphosphatase</fullName>
        <ecNumber evidence="11">3.6.1.55</ecNumber>
    </recommendedName>
</protein>
<organism evidence="14 15">
    <name type="scientific">Gordonia insulae</name>
    <dbReference type="NCBI Taxonomy" id="2420509"/>
    <lineage>
        <taxon>Bacteria</taxon>
        <taxon>Bacillati</taxon>
        <taxon>Actinomycetota</taxon>
        <taxon>Actinomycetes</taxon>
        <taxon>Mycobacteriales</taxon>
        <taxon>Gordoniaceae</taxon>
        <taxon>Gordonia</taxon>
    </lineage>
</organism>
<dbReference type="KEGG" id="gom:D7316_05354"/>
<dbReference type="GO" id="GO:0044715">
    <property type="term" value="F:8-oxo-dGDP phosphatase activity"/>
    <property type="evidence" value="ECO:0007669"/>
    <property type="project" value="TreeGrafter"/>
</dbReference>
<evidence type="ECO:0000313" key="14">
    <source>
        <dbReference type="EMBL" id="AZG48733.1"/>
    </source>
</evidence>
<dbReference type="GO" id="GO:0044716">
    <property type="term" value="F:8-oxo-GDP phosphatase activity"/>
    <property type="evidence" value="ECO:0007669"/>
    <property type="project" value="TreeGrafter"/>
</dbReference>
<evidence type="ECO:0000256" key="4">
    <source>
        <dbReference type="ARBA" id="ARBA00022705"/>
    </source>
</evidence>
<dbReference type="GO" id="GO:0006281">
    <property type="term" value="P:DNA repair"/>
    <property type="evidence" value="ECO:0007669"/>
    <property type="project" value="UniProtKB-KW"/>
</dbReference>
<evidence type="ECO:0000256" key="1">
    <source>
        <dbReference type="ARBA" id="ARBA00001946"/>
    </source>
</evidence>
<keyword evidence="4" id="KW-0235">DNA replication</keyword>
<evidence type="ECO:0000256" key="7">
    <source>
        <dbReference type="ARBA" id="ARBA00022801"/>
    </source>
</evidence>
<dbReference type="GO" id="GO:0046872">
    <property type="term" value="F:metal ion binding"/>
    <property type="evidence" value="ECO:0007669"/>
    <property type="project" value="UniProtKB-KW"/>
</dbReference>
<dbReference type="PROSITE" id="PS51462">
    <property type="entry name" value="NUDIX"/>
    <property type="match status" value="1"/>
</dbReference>
<evidence type="ECO:0000256" key="8">
    <source>
        <dbReference type="ARBA" id="ARBA00022842"/>
    </source>
</evidence>
<dbReference type="PRINTS" id="PR00502">
    <property type="entry name" value="NUDIXFAMILY"/>
</dbReference>
<evidence type="ECO:0000256" key="6">
    <source>
        <dbReference type="ARBA" id="ARBA00022763"/>
    </source>
</evidence>
<sequence length="136" mass="14676">MTDARLVVAGAVVDPATRRLLLAQRRYPPEVAGLWELPGGKVEAGESPEAALRRELREELDVEVRVGSALAERVALRDDLTLIALRAQIVAGTPRPADHEALRWVDTVGLGEFARDGLLVPADAVWVPELLTELGG</sequence>
<dbReference type="GO" id="GO:0006260">
    <property type="term" value="P:DNA replication"/>
    <property type="evidence" value="ECO:0007669"/>
    <property type="project" value="UniProtKB-KW"/>
</dbReference>
<reference evidence="14 15" key="1">
    <citation type="submission" date="2018-11" db="EMBL/GenBank/DDBJ databases">
        <title>Gordonia insulae sp. nov., isolated from an island soil.</title>
        <authorList>
            <person name="Kim Y.S."/>
            <person name="Kim S.B."/>
        </authorList>
    </citation>
    <scope>NUCLEOTIDE SEQUENCE [LARGE SCALE GENOMIC DNA]</scope>
    <source>
        <strain evidence="14 15">MMS17-SY073</strain>
    </source>
</reference>
<dbReference type="InterPro" id="IPR020084">
    <property type="entry name" value="NUDIX_hydrolase_CS"/>
</dbReference>
<dbReference type="PROSITE" id="PS00893">
    <property type="entry name" value="NUDIX_BOX"/>
    <property type="match status" value="1"/>
</dbReference>
<dbReference type="Pfam" id="PF00293">
    <property type="entry name" value="NUDIX"/>
    <property type="match status" value="1"/>
</dbReference>
<evidence type="ECO:0000256" key="2">
    <source>
        <dbReference type="ARBA" id="ARBA00005582"/>
    </source>
</evidence>
<dbReference type="CDD" id="cd03425">
    <property type="entry name" value="NUDIX_MutT_NudA_like"/>
    <property type="match status" value="1"/>
</dbReference>
<feature type="domain" description="Nudix hydrolase" evidence="13">
    <location>
        <begin position="3"/>
        <end position="132"/>
    </location>
</feature>
<comment type="cofactor">
    <cofactor evidence="1">
        <name>Mg(2+)</name>
        <dbReference type="ChEBI" id="CHEBI:18420"/>
    </cofactor>
</comment>
<proteinExistence type="inferred from homology"/>
<accession>A0A3G8JUY9</accession>
<comment type="catalytic activity">
    <reaction evidence="10">
        <text>8-oxo-dGTP + H2O = 8-oxo-dGMP + diphosphate + H(+)</text>
        <dbReference type="Rhea" id="RHEA:31575"/>
        <dbReference type="ChEBI" id="CHEBI:15377"/>
        <dbReference type="ChEBI" id="CHEBI:15378"/>
        <dbReference type="ChEBI" id="CHEBI:33019"/>
        <dbReference type="ChEBI" id="CHEBI:63224"/>
        <dbReference type="ChEBI" id="CHEBI:77896"/>
        <dbReference type="EC" id="3.6.1.55"/>
    </reaction>
</comment>
<evidence type="ECO:0000259" key="13">
    <source>
        <dbReference type="PROSITE" id="PS51462"/>
    </source>
</evidence>
<dbReference type="GO" id="GO:0008413">
    <property type="term" value="F:8-oxo-7,8-dihydroguanosine triphosphate pyrophosphatase activity"/>
    <property type="evidence" value="ECO:0007669"/>
    <property type="project" value="TreeGrafter"/>
</dbReference>
<keyword evidence="5" id="KW-0479">Metal-binding</keyword>